<organism evidence="2 3">
    <name type="scientific">Methylomirabilis oxygeniifera</name>
    <dbReference type="NCBI Taxonomy" id="671143"/>
    <lineage>
        <taxon>Bacteria</taxon>
        <taxon>Candidatus Methylomirabilota</taxon>
        <taxon>Candidatus Methylomirabilia</taxon>
        <taxon>Candidatus Methylomirabilales</taxon>
        <taxon>Candidatus Methylomirabilaceae</taxon>
        <taxon>Candidatus Methylomirabilis</taxon>
    </lineage>
</organism>
<dbReference type="HOGENOM" id="CLU_3381144_0_0_0"/>
<dbReference type="STRING" id="671143.DAMO_2174"/>
<proteinExistence type="predicted"/>
<evidence type="ECO:0000313" key="2">
    <source>
        <dbReference type="EMBL" id="CBE69224.1"/>
    </source>
</evidence>
<protein>
    <submittedName>
        <fullName evidence="2">Uncharacterized protein</fullName>
    </submittedName>
</protein>
<gene>
    <name evidence="2" type="ORF">DAMO_2174</name>
</gene>
<dbReference type="EMBL" id="FP565575">
    <property type="protein sequence ID" value="CBE69224.1"/>
    <property type="molecule type" value="Genomic_DNA"/>
</dbReference>
<evidence type="ECO:0000256" key="1">
    <source>
        <dbReference type="SAM" id="MobiDB-lite"/>
    </source>
</evidence>
<dbReference type="KEGG" id="mox:DAMO_2174"/>
<feature type="region of interest" description="Disordered" evidence="1">
    <location>
        <begin position="1"/>
        <end position="33"/>
    </location>
</feature>
<feature type="compositionally biased region" description="Basic and acidic residues" evidence="1">
    <location>
        <begin position="1"/>
        <end position="12"/>
    </location>
</feature>
<reference evidence="2 3" key="1">
    <citation type="journal article" date="2010" name="Nature">
        <title>Nitrite-driven anaerobic methane oxidation by oxygenic bacteria.</title>
        <authorList>
            <person name="Ettwig K.F."/>
            <person name="Butler M.K."/>
            <person name="Le Paslier D."/>
            <person name="Pelletier E."/>
            <person name="Mangenot S."/>
            <person name="Kuypers M.M.M."/>
            <person name="Schreiber F."/>
            <person name="Dutilh B.E."/>
            <person name="Zedelius J."/>
            <person name="de Beer D."/>
            <person name="Gloerich J."/>
            <person name="Wessels H.J.C.T."/>
            <person name="van Allen T."/>
            <person name="Luesken F."/>
            <person name="Wu M."/>
            <person name="van de Pas-Schoonen K.T."/>
            <person name="Op den Camp H.J.M."/>
            <person name="Janssen-Megens E.M."/>
            <person name="Francoijs K-J."/>
            <person name="Stunnenberg H."/>
            <person name="Weissenbach J."/>
            <person name="Jetten M.S.M."/>
            <person name="Strous M."/>
        </authorList>
    </citation>
    <scope>NUCLEOTIDE SEQUENCE [LARGE SCALE GENOMIC DNA]</scope>
</reference>
<dbReference type="Proteomes" id="UP000006898">
    <property type="component" value="Chromosome"/>
</dbReference>
<dbReference type="AlphaFoldDB" id="D5MHJ2"/>
<accession>D5MHJ2</accession>
<sequence>MPIRIRSRDTLLDRTQPAENKEMRVPRCGAPKV</sequence>
<name>D5MHJ2_METO1</name>
<evidence type="ECO:0000313" key="3">
    <source>
        <dbReference type="Proteomes" id="UP000006898"/>
    </source>
</evidence>